<reference evidence="1 2" key="1">
    <citation type="journal article" date="2015" name="Genome Announc.">
        <title>Complete Genome Sequence of Spiroplasma turonicum Strain Tab4cT, a Parasite of a Horse Fly, Haematopota sp. (Diptera: Tabanidae).</title>
        <authorList>
            <person name="Davis R.E."/>
            <person name="Shao J."/>
            <person name="Zhao Y."/>
            <person name="Gasparich G.E."/>
            <person name="Gaynor B.J."/>
            <person name="Donofrio N."/>
        </authorList>
    </citation>
    <scope>NUCLEOTIDE SEQUENCE [LARGE SCALE GENOMIC DNA]</scope>
    <source>
        <strain evidence="1 2">Tab4c</strain>
    </source>
</reference>
<name>A0A0K1P5H2_9MOLU</name>
<evidence type="ECO:0000313" key="1">
    <source>
        <dbReference type="EMBL" id="AKU79533.1"/>
    </source>
</evidence>
<organism evidence="1 2">
    <name type="scientific">Spiroplasma turonicum</name>
    <dbReference type="NCBI Taxonomy" id="216946"/>
    <lineage>
        <taxon>Bacteria</taxon>
        <taxon>Bacillati</taxon>
        <taxon>Mycoplasmatota</taxon>
        <taxon>Mollicutes</taxon>
        <taxon>Entomoplasmatales</taxon>
        <taxon>Spiroplasmataceae</taxon>
        <taxon>Spiroplasma</taxon>
    </lineage>
</organism>
<dbReference type="AlphaFoldDB" id="A0A0K1P5H2"/>
<accession>A0A0K1P5H2</accession>
<dbReference type="Proteomes" id="UP000067243">
    <property type="component" value="Chromosome"/>
</dbReference>
<dbReference type="PATRIC" id="fig|216946.3.peg.288"/>
<protein>
    <submittedName>
        <fullName evidence="1">Uncharacterized protein</fullName>
    </submittedName>
</protein>
<keyword evidence="2" id="KW-1185">Reference proteome</keyword>
<dbReference type="RefSeq" id="WP_075048132.1">
    <property type="nucleotide sequence ID" value="NZ_CP012328.1"/>
</dbReference>
<dbReference type="OrthoDB" id="388721at2"/>
<sequence length="573" mass="68158">MAKSKNFKELLDNLLKTESFSYFTIFNINKNDLEKVFDSLILVSEKIYDYKNFLLKKIRDKYIYFSENIFSEGHFRKAESKEELQENKAFINSLLITATRILACLYNQVHENENYMNINRLEIPNFGNDKYDIKSYKESLFCFLNSLLKWSQYFIDFNDNNNINYITQIDDYINVAVSKIRLFKSLFILIWIYGVVEKAIYVHEYCSSLSSTKDGYSISNIFQSNVLEPIGVNKIIDNSNHSLNVAIKNNFNAHKIESLRNNFYKSVINKINEKNIVEYSFNDYINIIEKISSSFSFFNSYEKNRYFDSLFNILSNTTNFDKGVNLIKDITYKHIYHQNKDLTFANLIKTKPDLGQFKQLIFKHKIKDYKTTFYSFPEFINLSLNLQKQELFTYVEDEIVSKQIVHDSLRETVESFFTTLKFKNPNFLFNDITQLKVKPIKRENDLNYEGTFDFAIINKSNKVLYLIKCIGMKSYKNLFSSVTNDVYLGSRFNEFCEKNIFAPYELYTKNWNKFKKQLNFKDILRVEFLIVSDEENKYFVTKKVEGMNVHVIKYDDLDYFFRSYILKEISILD</sequence>
<proteinExistence type="predicted"/>
<dbReference type="EMBL" id="CP012328">
    <property type="protein sequence ID" value="AKU79533.1"/>
    <property type="molecule type" value="Genomic_DNA"/>
</dbReference>
<dbReference type="KEGG" id="stur:STURON_00287"/>
<evidence type="ECO:0000313" key="2">
    <source>
        <dbReference type="Proteomes" id="UP000067243"/>
    </source>
</evidence>
<dbReference type="STRING" id="216946.STURO_v1c02880"/>
<gene>
    <name evidence="1" type="ORF">STURON_00287</name>
</gene>